<feature type="non-terminal residue" evidence="1">
    <location>
        <position position="606"/>
    </location>
</feature>
<reference evidence="1 2" key="1">
    <citation type="submission" date="2022-05" db="EMBL/GenBank/DDBJ databases">
        <authorList>
            <consortium name="Genoscope - CEA"/>
            <person name="William W."/>
        </authorList>
    </citation>
    <scope>NUCLEOTIDE SEQUENCE [LARGE SCALE GENOMIC DNA]</scope>
</reference>
<dbReference type="Proteomes" id="UP001159405">
    <property type="component" value="Unassembled WGS sequence"/>
</dbReference>
<evidence type="ECO:0000313" key="2">
    <source>
        <dbReference type="Proteomes" id="UP001159405"/>
    </source>
</evidence>
<accession>A0ABN8NJE2</accession>
<keyword evidence="2" id="KW-1185">Reference proteome</keyword>
<organism evidence="1 2">
    <name type="scientific">Porites lobata</name>
    <dbReference type="NCBI Taxonomy" id="104759"/>
    <lineage>
        <taxon>Eukaryota</taxon>
        <taxon>Metazoa</taxon>
        <taxon>Cnidaria</taxon>
        <taxon>Anthozoa</taxon>
        <taxon>Hexacorallia</taxon>
        <taxon>Scleractinia</taxon>
        <taxon>Fungiina</taxon>
        <taxon>Poritidae</taxon>
        <taxon>Porites</taxon>
    </lineage>
</organism>
<gene>
    <name evidence="1" type="ORF">PLOB_00018667</name>
</gene>
<evidence type="ECO:0000313" key="1">
    <source>
        <dbReference type="EMBL" id="CAH3110087.1"/>
    </source>
</evidence>
<protein>
    <submittedName>
        <fullName evidence="1">Uncharacterized protein</fullName>
    </submittedName>
</protein>
<dbReference type="EMBL" id="CALNXK010000022">
    <property type="protein sequence ID" value="CAH3110087.1"/>
    <property type="molecule type" value="Genomic_DNA"/>
</dbReference>
<proteinExistence type="predicted"/>
<name>A0ABN8NJE2_9CNID</name>
<comment type="caution">
    <text evidence="1">The sequence shown here is derived from an EMBL/GenBank/DDBJ whole genome shotgun (WGS) entry which is preliminary data.</text>
</comment>
<sequence length="606" mass="69011">MYSLRDILSGYVKKERNAEGSPCNEQSSKTLFSKETFECSMENGNPVSSRASDLELGHQTDSLPDNFEWSKESGNPAPFRARDCGLDHQTGSSPLTSTHLLSLRERISPEEYYSNIRKRNVQGILPDKKRFKDDLVHRNRETMTSTSCSTATLMALKSAYRVPFSGEKSTQEDTYDQMSNMMSSYQKNSPPFKSANKPLPSRGNFYAKEDESRIQLSKVYQNPYNAKAVKAFIDALTKKQCQFSFKQGSDQTSGHSKHQEMLSEEQPIKQNRKTLFTNGSGIVKRNQFTKLTAPKRDLSRSHPTRETSNFQSTMLPRRDQFPDMGATSKNGSVYPYETENYSFHNSSLEIIPCYHVYNIRPSTPNSHFTITPQHFRVMEEIAQQDDPANKIGVYKPEISFLNEKGKQCSQKSICGISKNLTRSGASSCQWYHQEQPRPHPAPCAENQRPSVIMVPASWSNISSRESHVPLKVDASFTERSDGKKDNVVDLDSSDDDDGEKEKYFQVNMDGKTASFKLTKEDWNRIPIGTFPSGGRLLSGDWRKIFVNKVKESNPWCSLRFKNNHVRSENSRKIYSAVFFRGAAECKRPECNVKVRFVIQKEKGKYV</sequence>